<evidence type="ECO:0000313" key="2">
    <source>
        <dbReference type="Proteomes" id="UP001199106"/>
    </source>
</evidence>
<dbReference type="EMBL" id="JAANER010000003">
    <property type="protein sequence ID" value="KAG9192989.1"/>
    <property type="molecule type" value="Genomic_DNA"/>
</dbReference>
<proteinExistence type="predicted"/>
<protein>
    <submittedName>
        <fullName evidence="1">Uncharacterized protein</fullName>
    </submittedName>
</protein>
<keyword evidence="2" id="KW-1185">Reference proteome</keyword>
<comment type="caution">
    <text evidence="1">The sequence shown here is derived from an EMBL/GenBank/DDBJ whole genome shotgun (WGS) entry which is preliminary data.</text>
</comment>
<gene>
    <name evidence="1" type="ORF">G6011_11723</name>
</gene>
<dbReference type="AlphaFoldDB" id="A0AAD4IEE0"/>
<evidence type="ECO:0000313" key="1">
    <source>
        <dbReference type="EMBL" id="KAG9192989.1"/>
    </source>
</evidence>
<organism evidence="1 2">
    <name type="scientific">Alternaria panax</name>
    <dbReference type="NCBI Taxonomy" id="48097"/>
    <lineage>
        <taxon>Eukaryota</taxon>
        <taxon>Fungi</taxon>
        <taxon>Dikarya</taxon>
        <taxon>Ascomycota</taxon>
        <taxon>Pezizomycotina</taxon>
        <taxon>Dothideomycetes</taxon>
        <taxon>Pleosporomycetidae</taxon>
        <taxon>Pleosporales</taxon>
        <taxon>Pleosporineae</taxon>
        <taxon>Pleosporaceae</taxon>
        <taxon>Alternaria</taxon>
        <taxon>Alternaria sect. Panax</taxon>
    </lineage>
</organism>
<name>A0AAD4IEE0_9PLEO</name>
<reference evidence="1" key="1">
    <citation type="submission" date="2021-07" db="EMBL/GenBank/DDBJ databases">
        <title>Genome Resource of American Ginseng Black Spot Pathogen Alternaria panax.</title>
        <authorList>
            <person name="Qiu C."/>
            <person name="Wang W."/>
            <person name="Liu Z."/>
        </authorList>
    </citation>
    <scope>NUCLEOTIDE SEQUENCE</scope>
    <source>
        <strain evidence="1">BNCC115425</strain>
    </source>
</reference>
<dbReference type="Proteomes" id="UP001199106">
    <property type="component" value="Unassembled WGS sequence"/>
</dbReference>
<accession>A0AAD4IEE0</accession>
<sequence>MSTIDSYIKALLTLSGDEQLVGARHALPQSLNDEGLADLVEKVVGREFVRAGMEDIASVVLDTIARDPTSGDIRAASGVQTTEVKAEDQPSGISILFLPPSSLMLLGDRSIRASTPASQATTWAAQPQFNPGVLIVAVSLRCQTEQITANMTVPPTQYVCWSPVLDSYVDLRFDSQDTIRASY</sequence>